<organism evidence="1 2">
    <name type="scientific">Trichonephila clavata</name>
    <name type="common">Joro spider</name>
    <name type="synonym">Nephila clavata</name>
    <dbReference type="NCBI Taxonomy" id="2740835"/>
    <lineage>
        <taxon>Eukaryota</taxon>
        <taxon>Metazoa</taxon>
        <taxon>Ecdysozoa</taxon>
        <taxon>Arthropoda</taxon>
        <taxon>Chelicerata</taxon>
        <taxon>Arachnida</taxon>
        <taxon>Araneae</taxon>
        <taxon>Araneomorphae</taxon>
        <taxon>Entelegynae</taxon>
        <taxon>Araneoidea</taxon>
        <taxon>Nephilidae</taxon>
        <taxon>Trichonephila</taxon>
    </lineage>
</organism>
<keyword evidence="2" id="KW-1185">Reference proteome</keyword>
<dbReference type="AlphaFoldDB" id="A0A8X6FJN1"/>
<dbReference type="Proteomes" id="UP000887116">
    <property type="component" value="Unassembled WGS sequence"/>
</dbReference>
<gene>
    <name evidence="1" type="ORF">TNCT_690101</name>
</gene>
<proteinExistence type="predicted"/>
<evidence type="ECO:0000313" key="1">
    <source>
        <dbReference type="EMBL" id="GFQ81492.1"/>
    </source>
</evidence>
<comment type="caution">
    <text evidence="1">The sequence shown here is derived from an EMBL/GenBank/DDBJ whole genome shotgun (WGS) entry which is preliminary data.</text>
</comment>
<dbReference type="EMBL" id="BMAO01002546">
    <property type="protein sequence ID" value="GFQ81492.1"/>
    <property type="molecule type" value="Genomic_DNA"/>
</dbReference>
<sequence length="97" mass="11408">MDWPLTEKKRFLLEGRARATASRRFVEARTPLSRRMRGSLSVIRTCRIFQVTRCEKTVNTETDWFHAPWMTRFGAVFMQSSNNDNLFDDKSNDNDTS</sequence>
<accession>A0A8X6FJN1</accession>
<reference evidence="1" key="1">
    <citation type="submission" date="2020-07" db="EMBL/GenBank/DDBJ databases">
        <title>Multicomponent nature underlies the extraordinary mechanical properties of spider dragline silk.</title>
        <authorList>
            <person name="Kono N."/>
            <person name="Nakamura H."/>
            <person name="Mori M."/>
            <person name="Yoshida Y."/>
            <person name="Ohtoshi R."/>
            <person name="Malay A.D."/>
            <person name="Moran D.A.P."/>
            <person name="Tomita M."/>
            <person name="Numata K."/>
            <person name="Arakawa K."/>
        </authorList>
    </citation>
    <scope>NUCLEOTIDE SEQUENCE</scope>
</reference>
<evidence type="ECO:0000313" key="2">
    <source>
        <dbReference type="Proteomes" id="UP000887116"/>
    </source>
</evidence>
<name>A0A8X6FJN1_TRICU</name>
<protein>
    <submittedName>
        <fullName evidence="1">Uncharacterized protein</fullName>
    </submittedName>
</protein>